<dbReference type="InterPro" id="IPR013249">
    <property type="entry name" value="RNA_pol_sigma70_r4_t2"/>
</dbReference>
<dbReference type="NCBIfam" id="TIGR02937">
    <property type="entry name" value="sigma70-ECF"/>
    <property type="match status" value="1"/>
</dbReference>
<sequence>MNLKGLDNLCIQEIEIFKKQNKEFLENPIIKSFLKNEKNWKLFLEVICNPTDENKELLDKEFKKFYFGIRFTAFISTALYFNAVNFDKRYRKMLNRYTLTVDKPLKEEEDISFKDMITDSEAEIQIEWIIQSDDIKDYIADPVLYEAILTLSDKQREVINLAYVKGLSDTEISKVLNKSQQAISKTRKKALKNIYNFINEKGEIKK</sequence>
<dbReference type="GO" id="GO:0006352">
    <property type="term" value="P:DNA-templated transcription initiation"/>
    <property type="evidence" value="ECO:0007669"/>
    <property type="project" value="InterPro"/>
</dbReference>
<dbReference type="InterPro" id="IPR013324">
    <property type="entry name" value="RNA_pol_sigma_r3/r4-like"/>
</dbReference>
<dbReference type="SUPFAM" id="SSF88659">
    <property type="entry name" value="Sigma3 and sigma4 domains of RNA polymerase sigma factors"/>
    <property type="match status" value="1"/>
</dbReference>
<dbReference type="InterPro" id="IPR014284">
    <property type="entry name" value="RNA_pol_sigma-70_dom"/>
</dbReference>
<dbReference type="CDD" id="cd06171">
    <property type="entry name" value="Sigma70_r4"/>
    <property type="match status" value="1"/>
</dbReference>
<evidence type="ECO:0000313" key="3">
    <source>
        <dbReference type="EMBL" id="MBA2871543.1"/>
    </source>
</evidence>
<dbReference type="Pfam" id="PF08281">
    <property type="entry name" value="Sigma70_r4_2"/>
    <property type="match status" value="1"/>
</dbReference>
<dbReference type="EMBL" id="JACDUU010000003">
    <property type="protein sequence ID" value="MBA2871543.1"/>
    <property type="molecule type" value="Genomic_DNA"/>
</dbReference>
<dbReference type="AlphaFoldDB" id="A0A7V9Z0A8"/>
<protein>
    <submittedName>
        <fullName evidence="3">RNA polymerase sigma factor (Sigma-70 family)</fullName>
    </submittedName>
</protein>
<organism evidence="3 4">
    <name type="scientific">[Anoxybacillus] calidus</name>
    <dbReference type="NCBI Taxonomy" id="575178"/>
    <lineage>
        <taxon>Bacteria</taxon>
        <taxon>Bacillati</taxon>
        <taxon>Bacillota</taxon>
        <taxon>Bacilli</taxon>
        <taxon>Bacillales</taxon>
        <taxon>Anoxybacillaceae</taxon>
        <taxon>Paranoxybacillus</taxon>
    </lineage>
</organism>
<evidence type="ECO:0000259" key="2">
    <source>
        <dbReference type="Pfam" id="PF08281"/>
    </source>
</evidence>
<evidence type="ECO:0000256" key="1">
    <source>
        <dbReference type="SAM" id="Phobius"/>
    </source>
</evidence>
<dbReference type="GO" id="GO:0016987">
    <property type="term" value="F:sigma factor activity"/>
    <property type="evidence" value="ECO:0007669"/>
    <property type="project" value="InterPro"/>
</dbReference>
<dbReference type="GO" id="GO:0003677">
    <property type="term" value="F:DNA binding"/>
    <property type="evidence" value="ECO:0007669"/>
    <property type="project" value="InterPro"/>
</dbReference>
<proteinExistence type="predicted"/>
<keyword evidence="1" id="KW-0472">Membrane</keyword>
<dbReference type="Proteomes" id="UP000580891">
    <property type="component" value="Unassembled WGS sequence"/>
</dbReference>
<evidence type="ECO:0000313" key="4">
    <source>
        <dbReference type="Proteomes" id="UP000580891"/>
    </source>
</evidence>
<dbReference type="RefSeq" id="WP_181537353.1">
    <property type="nucleotide sequence ID" value="NZ_JACDUU010000003.1"/>
</dbReference>
<feature type="domain" description="RNA polymerase sigma factor 70 region 4 type 2" evidence="2">
    <location>
        <begin position="144"/>
        <end position="193"/>
    </location>
</feature>
<comment type="caution">
    <text evidence="3">The sequence shown here is derived from an EMBL/GenBank/DDBJ whole genome shotgun (WGS) entry which is preliminary data.</text>
</comment>
<name>A0A7V9Z0A8_9BACL</name>
<gene>
    <name evidence="3" type="ORF">HNQ85_001813</name>
</gene>
<keyword evidence="1" id="KW-0812">Transmembrane</keyword>
<reference evidence="3 4" key="1">
    <citation type="submission" date="2020-07" db="EMBL/GenBank/DDBJ databases">
        <title>Genomic Encyclopedia of Type Strains, Phase IV (KMG-IV): sequencing the most valuable type-strain genomes for metagenomic binning, comparative biology and taxonomic classification.</title>
        <authorList>
            <person name="Goeker M."/>
        </authorList>
    </citation>
    <scope>NUCLEOTIDE SEQUENCE [LARGE SCALE GENOMIC DNA]</scope>
    <source>
        <strain evidence="3 4">DSM 25220</strain>
    </source>
</reference>
<keyword evidence="1" id="KW-1133">Transmembrane helix</keyword>
<accession>A0A7V9Z0A8</accession>
<feature type="transmembrane region" description="Helical" evidence="1">
    <location>
        <begin position="65"/>
        <end position="86"/>
    </location>
</feature>
<keyword evidence="4" id="KW-1185">Reference proteome</keyword>
<dbReference type="Gene3D" id="1.20.140.160">
    <property type="match status" value="1"/>
</dbReference>